<dbReference type="EMBL" id="JACHOU010000001">
    <property type="protein sequence ID" value="MBB6352292.1"/>
    <property type="molecule type" value="Genomic_DNA"/>
</dbReference>
<keyword evidence="3" id="KW-1185">Reference proteome</keyword>
<feature type="transmembrane region" description="Helical" evidence="1">
    <location>
        <begin position="37"/>
        <end position="54"/>
    </location>
</feature>
<evidence type="ECO:0000313" key="3">
    <source>
        <dbReference type="Proteomes" id="UP000536262"/>
    </source>
</evidence>
<proteinExistence type="predicted"/>
<gene>
    <name evidence="2" type="ORF">GGR00_000044</name>
</gene>
<organism evidence="2 3">
    <name type="scientific">Aminobacter aganoensis</name>
    <dbReference type="NCBI Taxonomy" id="83264"/>
    <lineage>
        <taxon>Bacteria</taxon>
        <taxon>Pseudomonadati</taxon>
        <taxon>Pseudomonadota</taxon>
        <taxon>Alphaproteobacteria</taxon>
        <taxon>Hyphomicrobiales</taxon>
        <taxon>Phyllobacteriaceae</taxon>
        <taxon>Aminobacter</taxon>
    </lineage>
</organism>
<keyword evidence="1" id="KW-0472">Membrane</keyword>
<sequence>MIRFVIIAAAVAIAWLLLLMLFRQARAAQFDWTGIAAIVGFIALAFYLRHVTGMG</sequence>
<dbReference type="AlphaFoldDB" id="A0A7X0F1D8"/>
<keyword evidence="1" id="KW-0812">Transmembrane</keyword>
<evidence type="ECO:0000313" key="2">
    <source>
        <dbReference type="EMBL" id="MBB6352292.1"/>
    </source>
</evidence>
<evidence type="ECO:0000256" key="1">
    <source>
        <dbReference type="SAM" id="Phobius"/>
    </source>
</evidence>
<dbReference type="Proteomes" id="UP000536262">
    <property type="component" value="Unassembled WGS sequence"/>
</dbReference>
<reference evidence="2 3" key="1">
    <citation type="submission" date="2020-08" db="EMBL/GenBank/DDBJ databases">
        <title>Genomic Encyclopedia of Type Strains, Phase IV (KMG-IV): sequencing the most valuable type-strain genomes for metagenomic binning, comparative biology and taxonomic classification.</title>
        <authorList>
            <person name="Goeker M."/>
        </authorList>
    </citation>
    <scope>NUCLEOTIDE SEQUENCE [LARGE SCALE GENOMIC DNA]</scope>
    <source>
        <strain evidence="2 3">DSM 7051</strain>
    </source>
</reference>
<accession>A0A7X0F1D8</accession>
<keyword evidence="1" id="KW-1133">Transmembrane helix</keyword>
<protein>
    <submittedName>
        <fullName evidence="2">Uncharacterized protein</fullName>
    </submittedName>
</protein>
<dbReference type="RefSeq" id="WP_184117331.1">
    <property type="nucleotide sequence ID" value="NZ_BAABEG010000001.1"/>
</dbReference>
<comment type="caution">
    <text evidence="2">The sequence shown here is derived from an EMBL/GenBank/DDBJ whole genome shotgun (WGS) entry which is preliminary data.</text>
</comment>
<name>A0A7X0F1D8_9HYPH</name>